<evidence type="ECO:0000313" key="1">
    <source>
        <dbReference type="Proteomes" id="UP000887579"/>
    </source>
</evidence>
<dbReference type="Proteomes" id="UP000887579">
    <property type="component" value="Unplaced"/>
</dbReference>
<protein>
    <submittedName>
        <fullName evidence="2">Uncharacterized protein</fullName>
    </submittedName>
</protein>
<dbReference type="WBParaSite" id="ES5_v2.g7151.t1">
    <property type="protein sequence ID" value="ES5_v2.g7151.t1"/>
    <property type="gene ID" value="ES5_v2.g7151"/>
</dbReference>
<evidence type="ECO:0000313" key="2">
    <source>
        <dbReference type="WBParaSite" id="ES5_v2.g7151.t1"/>
    </source>
</evidence>
<proteinExistence type="predicted"/>
<organism evidence="1 2">
    <name type="scientific">Panagrolaimus sp. ES5</name>
    <dbReference type="NCBI Taxonomy" id="591445"/>
    <lineage>
        <taxon>Eukaryota</taxon>
        <taxon>Metazoa</taxon>
        <taxon>Ecdysozoa</taxon>
        <taxon>Nematoda</taxon>
        <taxon>Chromadorea</taxon>
        <taxon>Rhabditida</taxon>
        <taxon>Tylenchina</taxon>
        <taxon>Panagrolaimomorpha</taxon>
        <taxon>Panagrolaimoidea</taxon>
        <taxon>Panagrolaimidae</taxon>
        <taxon>Panagrolaimus</taxon>
    </lineage>
</organism>
<reference evidence="2" key="1">
    <citation type="submission" date="2022-11" db="UniProtKB">
        <authorList>
            <consortium name="WormBaseParasite"/>
        </authorList>
    </citation>
    <scope>IDENTIFICATION</scope>
</reference>
<accession>A0AC34GRE0</accession>
<sequence length="81" mass="8871">MSVMKMFFIFVFALLFTIVKMGPAKTEEIIGDISLLKRPDNAACNRACDILGYGGGQYECCYKTTASDGTVTYQPQCHCSG</sequence>
<name>A0AC34GRE0_9BILA</name>